<dbReference type="PANTHER" id="PTHR22538">
    <property type="entry name" value="CILIA- AND FLAGELLA-ASSOCIATED PROTEIN 74"/>
    <property type="match status" value="1"/>
</dbReference>
<proteinExistence type="predicted"/>
<keyword evidence="3" id="KW-1185">Reference proteome</keyword>
<accession>A0A6G0WT75</accession>
<reference evidence="2 3" key="1">
    <citation type="submission" date="2019-07" db="EMBL/GenBank/DDBJ databases">
        <title>Genomics analysis of Aphanomyces spp. identifies a new class of oomycete effector associated with host adaptation.</title>
        <authorList>
            <person name="Gaulin E."/>
        </authorList>
    </citation>
    <scope>NUCLEOTIDE SEQUENCE [LARGE SCALE GENOMIC DNA]</scope>
    <source>
        <strain evidence="2 3">ATCC 201684</strain>
    </source>
</reference>
<dbReference type="Gene3D" id="3.40.50.1820">
    <property type="entry name" value="alpha/beta hydrolase"/>
    <property type="match status" value="1"/>
</dbReference>
<dbReference type="SUPFAM" id="SSF53474">
    <property type="entry name" value="alpha/beta-Hydrolases"/>
    <property type="match status" value="1"/>
</dbReference>
<organism evidence="2 3">
    <name type="scientific">Aphanomyces euteiches</name>
    <dbReference type="NCBI Taxonomy" id="100861"/>
    <lineage>
        <taxon>Eukaryota</taxon>
        <taxon>Sar</taxon>
        <taxon>Stramenopiles</taxon>
        <taxon>Oomycota</taxon>
        <taxon>Saprolegniomycetes</taxon>
        <taxon>Saprolegniales</taxon>
        <taxon>Verrucalvaceae</taxon>
        <taxon>Aphanomyces</taxon>
    </lineage>
</organism>
<keyword evidence="1" id="KW-1133">Transmembrane helix</keyword>
<sequence length="560" mass="61017">MMKIGGNQLKYSTFDGTPEAQKLGPKRHRFRVLIATVAFFCALCFPCAVLVVHHKSHSHLLSLVRATPAIKLTMKFKRRSMYYFGQSFAQLYVFPRQNKNTGSLVYDGVVELQHNAVTEKYVYVDSRAYYTKKVGNSTSVASCLAASQMPLLHSLDSTLHSARIVESAEVGTRKIEVQTDCPGGRLLSVVFGGEKFILCSSNAERISHAIGEDMDFDVEYLTSRAGVPNLEVPTDEGGSTLHCDVITPEDVPITSSLAAATTEFTNSLLGSRPKDFFGTDCKCKSVRKPCLFIHGLFNFIEAPMTDSFSLYWGDVHKHLPCCSSTKFVHFDTINHGWNDDSIQQSFCKAALQVSASKNKTIGPLNLITHSMGNMIASAALATGKCTMSNKVTWISSAGPMRGSQGANLLAQKCLGGGLDAIITKPLKFLGFCPPTRAFASLYYQTTMNQATQKLLIASQQARAKHTNKKVLCGTSGYGITSIFSVPLQIIGAWVDHKDANDGMVSVESCTAGLSSSVTFGGDITSKNYKGPMNHEDLAFRNGDGWLGDNRKPVKWLSCAL</sequence>
<evidence type="ECO:0000313" key="3">
    <source>
        <dbReference type="Proteomes" id="UP000481153"/>
    </source>
</evidence>
<dbReference type="AlphaFoldDB" id="A0A6G0WT75"/>
<protein>
    <submittedName>
        <fullName evidence="2">Uncharacterized protein</fullName>
    </submittedName>
</protein>
<dbReference type="InterPro" id="IPR029058">
    <property type="entry name" value="AB_hydrolase_fold"/>
</dbReference>
<keyword evidence="1" id="KW-0812">Transmembrane</keyword>
<evidence type="ECO:0000256" key="1">
    <source>
        <dbReference type="SAM" id="Phobius"/>
    </source>
</evidence>
<feature type="transmembrane region" description="Helical" evidence="1">
    <location>
        <begin position="32"/>
        <end position="52"/>
    </location>
</feature>
<keyword evidence="1" id="KW-0472">Membrane</keyword>
<gene>
    <name evidence="2" type="ORF">Ae201684_011910</name>
</gene>
<dbReference type="VEuPathDB" id="FungiDB:AeMF1_007263"/>
<dbReference type="PANTHER" id="PTHR22538:SF1">
    <property type="entry name" value="VWFD DOMAIN-CONTAINING PROTEIN"/>
    <property type="match status" value="1"/>
</dbReference>
<evidence type="ECO:0000313" key="2">
    <source>
        <dbReference type="EMBL" id="KAF0730694.1"/>
    </source>
</evidence>
<name>A0A6G0WT75_9STRA</name>
<comment type="caution">
    <text evidence="2">The sequence shown here is derived from an EMBL/GenBank/DDBJ whole genome shotgun (WGS) entry which is preliminary data.</text>
</comment>
<dbReference type="EMBL" id="VJMJ01000152">
    <property type="protein sequence ID" value="KAF0730694.1"/>
    <property type="molecule type" value="Genomic_DNA"/>
</dbReference>
<dbReference type="Proteomes" id="UP000481153">
    <property type="component" value="Unassembled WGS sequence"/>
</dbReference>